<dbReference type="PANTHER" id="PTHR13342">
    <property type="entry name" value="RAGULATOR COMPLEX PROTEIN LAMTOR5"/>
    <property type="match status" value="1"/>
</dbReference>
<sequence length="92" mass="9563">MEKPLEKCLDEIAHSTGVSGVLCADHKGLCLGVRGKASNASSGTVAALAERVAMLEPGSLDPVILLESDNSQCLIHRNSGITLAVYKSPETS</sequence>
<evidence type="ECO:0000256" key="4">
    <source>
        <dbReference type="ARBA" id="ARBA00022490"/>
    </source>
</evidence>
<evidence type="ECO:0000256" key="5">
    <source>
        <dbReference type="ARBA" id="ARBA00023228"/>
    </source>
</evidence>
<protein>
    <recommendedName>
        <fullName evidence="6">Late endosomal/lysosomal adaptor and MAPK and MTOR activator 5</fullName>
    </recommendedName>
</protein>
<evidence type="ECO:0000256" key="3">
    <source>
        <dbReference type="ARBA" id="ARBA00007795"/>
    </source>
</evidence>
<keyword evidence="8" id="KW-1185">Reference proteome</keyword>
<keyword evidence="5" id="KW-0458">Lysosome</keyword>
<comment type="caution">
    <text evidence="7">The sequence shown here is derived from an EMBL/GenBank/DDBJ whole genome shotgun (WGS) entry which is preliminary data.</text>
</comment>
<dbReference type="GO" id="GO:0071986">
    <property type="term" value="C:Ragulator complex"/>
    <property type="evidence" value="ECO:0007669"/>
    <property type="project" value="InterPro"/>
</dbReference>
<comment type="subcellular location">
    <subcellularLocation>
        <location evidence="2">Cytoplasm</location>
    </subcellularLocation>
    <subcellularLocation>
        <location evidence="1">Lysosome</location>
    </subcellularLocation>
</comment>
<comment type="similarity">
    <text evidence="3">Belongs to the LAMTOR5 family.</text>
</comment>
<accession>A0AAW0TGU6</accession>
<proteinExistence type="inferred from homology"/>
<evidence type="ECO:0000313" key="8">
    <source>
        <dbReference type="Proteomes" id="UP001487740"/>
    </source>
</evidence>
<dbReference type="SUPFAM" id="SSF103196">
    <property type="entry name" value="Roadblock/LC7 domain"/>
    <property type="match status" value="1"/>
</dbReference>
<name>A0AAW0TGU6_SCYPA</name>
<dbReference type="GO" id="GO:0005085">
    <property type="term" value="F:guanyl-nucleotide exchange factor activity"/>
    <property type="evidence" value="ECO:0007669"/>
    <property type="project" value="TreeGrafter"/>
</dbReference>
<dbReference type="InterPro" id="IPR024135">
    <property type="entry name" value="LAMTOR5"/>
</dbReference>
<dbReference type="GO" id="GO:0071230">
    <property type="term" value="P:cellular response to amino acid stimulus"/>
    <property type="evidence" value="ECO:0007669"/>
    <property type="project" value="TreeGrafter"/>
</dbReference>
<evidence type="ECO:0000256" key="6">
    <source>
        <dbReference type="ARBA" id="ARBA00032692"/>
    </source>
</evidence>
<keyword evidence="4" id="KW-0963">Cytoplasm</keyword>
<dbReference type="Pfam" id="PF16672">
    <property type="entry name" value="LAMTOR5"/>
    <property type="match status" value="1"/>
</dbReference>
<dbReference type="PANTHER" id="PTHR13342:SF2">
    <property type="entry name" value="RAGULATOR COMPLEX PROTEIN LAMTOR5"/>
    <property type="match status" value="1"/>
</dbReference>
<dbReference type="FunFam" id="3.30.450.30:FF:000005">
    <property type="entry name" value="Ragulator complex protein LAMTOR5 homolog"/>
    <property type="match status" value="1"/>
</dbReference>
<dbReference type="GO" id="GO:1904263">
    <property type="term" value="P:positive regulation of TORC1 signaling"/>
    <property type="evidence" value="ECO:0007669"/>
    <property type="project" value="TreeGrafter"/>
</dbReference>
<dbReference type="Proteomes" id="UP001487740">
    <property type="component" value="Unassembled WGS sequence"/>
</dbReference>
<dbReference type="AlphaFoldDB" id="A0AAW0TGU6"/>
<evidence type="ECO:0000256" key="1">
    <source>
        <dbReference type="ARBA" id="ARBA00004371"/>
    </source>
</evidence>
<organism evidence="7 8">
    <name type="scientific">Scylla paramamosain</name>
    <name type="common">Mud crab</name>
    <dbReference type="NCBI Taxonomy" id="85552"/>
    <lineage>
        <taxon>Eukaryota</taxon>
        <taxon>Metazoa</taxon>
        <taxon>Ecdysozoa</taxon>
        <taxon>Arthropoda</taxon>
        <taxon>Crustacea</taxon>
        <taxon>Multicrustacea</taxon>
        <taxon>Malacostraca</taxon>
        <taxon>Eumalacostraca</taxon>
        <taxon>Eucarida</taxon>
        <taxon>Decapoda</taxon>
        <taxon>Pleocyemata</taxon>
        <taxon>Brachyura</taxon>
        <taxon>Eubrachyura</taxon>
        <taxon>Portunoidea</taxon>
        <taxon>Portunidae</taxon>
        <taxon>Portuninae</taxon>
        <taxon>Scylla</taxon>
    </lineage>
</organism>
<dbReference type="EMBL" id="JARAKH010000031">
    <property type="protein sequence ID" value="KAK8386501.1"/>
    <property type="molecule type" value="Genomic_DNA"/>
</dbReference>
<dbReference type="EMBL" id="JARAKH010000031">
    <property type="protein sequence ID" value="KAK8386503.1"/>
    <property type="molecule type" value="Genomic_DNA"/>
</dbReference>
<evidence type="ECO:0000256" key="2">
    <source>
        <dbReference type="ARBA" id="ARBA00004496"/>
    </source>
</evidence>
<dbReference type="Gene3D" id="3.30.450.30">
    <property type="entry name" value="Dynein light chain 2a, cytoplasmic"/>
    <property type="match status" value="1"/>
</dbReference>
<dbReference type="GO" id="GO:0043066">
    <property type="term" value="P:negative regulation of apoptotic process"/>
    <property type="evidence" value="ECO:0007669"/>
    <property type="project" value="InterPro"/>
</dbReference>
<dbReference type="PRINTS" id="PR02092">
    <property type="entry name" value="HEPBVIRUSXIP"/>
</dbReference>
<dbReference type="GO" id="GO:0005764">
    <property type="term" value="C:lysosome"/>
    <property type="evidence" value="ECO:0007669"/>
    <property type="project" value="UniProtKB-SubCell"/>
</dbReference>
<gene>
    <name evidence="7" type="ORF">O3P69_010847</name>
</gene>
<evidence type="ECO:0000313" key="7">
    <source>
        <dbReference type="EMBL" id="KAK8386501.1"/>
    </source>
</evidence>
<reference evidence="7 8" key="1">
    <citation type="submission" date="2023-03" db="EMBL/GenBank/DDBJ databases">
        <title>High-quality genome of Scylla paramamosain provides insights in environmental adaptation.</title>
        <authorList>
            <person name="Zhang L."/>
        </authorList>
    </citation>
    <scope>NUCLEOTIDE SEQUENCE [LARGE SCALE GENOMIC DNA]</scope>
    <source>
        <strain evidence="7">LZ_2023a</strain>
        <tissue evidence="7">Muscle</tissue>
    </source>
</reference>